<keyword evidence="8 14" id="KW-0560">Oxidoreductase</keyword>
<dbReference type="PROSITE" id="PS00670">
    <property type="entry name" value="D_2_HYDROXYACID_DH_2"/>
    <property type="match status" value="1"/>
</dbReference>
<dbReference type="Pfam" id="PF00389">
    <property type="entry name" value="2-Hacid_dh"/>
    <property type="match status" value="1"/>
</dbReference>
<dbReference type="SUPFAM" id="SSF51735">
    <property type="entry name" value="NAD(P)-binding Rossmann-fold domains"/>
    <property type="match status" value="1"/>
</dbReference>
<evidence type="ECO:0000259" key="15">
    <source>
        <dbReference type="PROSITE" id="PS51671"/>
    </source>
</evidence>
<sequence length="411" mass="43861">MSLKVLLLEDIHTSATPILQSIRDVEIVRLKHAPDAQELQTLLADVNVLGLRSRTRLTSQVLEHAPRLQAVGSYCTGTNNLDLKAATERGIGVFNGPFSNTRSVAELVIGHAIHLLRRIPERHAAAMRGAWLKDAKGSNELRGKTLGIVGYGKIGTQTGLLAEAIGMRVMYYDIEACLPLGNAVPAASLEVLLREADVVTLHVPETERTRQLIDAGRLAQMKDDAALINLARGQAVDIDALYATLRSGRLRGAAIDVFPLEPASKADTFESPLRTLDNVILTPHVGGSTFEAQRNLGVEVSEKLRDYLLSGAVRGSVNLPELSVGVLRAPCRLVHIHHDRPGVMSRLNGLLSAAGLNVSQLHLETQGGIGVAAIDLSAPLDAHTLQAIAGAEGTVRAFTVLSSSARAQLAA</sequence>
<dbReference type="InterPro" id="IPR050857">
    <property type="entry name" value="D-2-hydroxyacid_DH"/>
</dbReference>
<proteinExistence type="inferred from homology"/>
<dbReference type="InterPro" id="IPR045865">
    <property type="entry name" value="ACT-like_dom_sf"/>
</dbReference>
<dbReference type="SUPFAM" id="SSF55021">
    <property type="entry name" value="ACT-like"/>
    <property type="match status" value="1"/>
</dbReference>
<evidence type="ECO:0000256" key="1">
    <source>
        <dbReference type="ARBA" id="ARBA00003800"/>
    </source>
</evidence>
<dbReference type="SUPFAM" id="SSF52283">
    <property type="entry name" value="Formate/glycerate dehydrogenase catalytic domain-like"/>
    <property type="match status" value="1"/>
</dbReference>
<accession>A0A515D7C5</accession>
<gene>
    <name evidence="16" type="ORF">EUB48_02675</name>
</gene>
<dbReference type="InterPro" id="IPR006139">
    <property type="entry name" value="D-isomer_2_OHA_DH_cat_dom"/>
</dbReference>
<dbReference type="InterPro" id="IPR029752">
    <property type="entry name" value="D-isomer_DH_CS1"/>
</dbReference>
<dbReference type="EC" id="1.1.1.95" evidence="5"/>
<dbReference type="PROSITE" id="PS00065">
    <property type="entry name" value="D_2_HYDROXYACID_DH_1"/>
    <property type="match status" value="1"/>
</dbReference>
<dbReference type="Pfam" id="PF02826">
    <property type="entry name" value="2-Hacid_dh_C"/>
    <property type="match status" value="1"/>
</dbReference>
<evidence type="ECO:0000256" key="5">
    <source>
        <dbReference type="ARBA" id="ARBA00013143"/>
    </source>
</evidence>
<comment type="catalytic activity">
    <reaction evidence="12">
        <text>(R)-2-hydroxyglutarate + NAD(+) = 2-oxoglutarate + NADH + H(+)</text>
        <dbReference type="Rhea" id="RHEA:49612"/>
        <dbReference type="ChEBI" id="CHEBI:15378"/>
        <dbReference type="ChEBI" id="CHEBI:15801"/>
        <dbReference type="ChEBI" id="CHEBI:16810"/>
        <dbReference type="ChEBI" id="CHEBI:57540"/>
        <dbReference type="ChEBI" id="CHEBI:57945"/>
        <dbReference type="EC" id="1.1.1.399"/>
    </reaction>
</comment>
<comment type="catalytic activity">
    <reaction evidence="13">
        <text>(2R)-3-phosphoglycerate + NAD(+) = 3-phosphooxypyruvate + NADH + H(+)</text>
        <dbReference type="Rhea" id="RHEA:12641"/>
        <dbReference type="ChEBI" id="CHEBI:15378"/>
        <dbReference type="ChEBI" id="CHEBI:18110"/>
        <dbReference type="ChEBI" id="CHEBI:57540"/>
        <dbReference type="ChEBI" id="CHEBI:57945"/>
        <dbReference type="ChEBI" id="CHEBI:58272"/>
        <dbReference type="EC" id="1.1.1.95"/>
    </reaction>
</comment>
<dbReference type="Proteomes" id="UP000316798">
    <property type="component" value="Chromosome"/>
</dbReference>
<evidence type="ECO:0000313" key="17">
    <source>
        <dbReference type="Proteomes" id="UP000316798"/>
    </source>
</evidence>
<evidence type="ECO:0000313" key="16">
    <source>
        <dbReference type="EMBL" id="QDL36325.1"/>
    </source>
</evidence>
<dbReference type="GO" id="GO:0047545">
    <property type="term" value="F:(S)-2-hydroxyglutarate dehydrogenase activity"/>
    <property type="evidence" value="ECO:0007669"/>
    <property type="project" value="UniProtKB-ARBA"/>
</dbReference>
<dbReference type="Pfam" id="PF22629">
    <property type="entry name" value="ACT_AHAS_ss"/>
    <property type="match status" value="1"/>
</dbReference>
<dbReference type="OrthoDB" id="9805416at2"/>
<evidence type="ECO:0000256" key="11">
    <source>
        <dbReference type="ARBA" id="ARBA00030455"/>
    </source>
</evidence>
<dbReference type="InterPro" id="IPR036291">
    <property type="entry name" value="NAD(P)-bd_dom_sf"/>
</dbReference>
<dbReference type="GO" id="GO:0051287">
    <property type="term" value="F:NAD binding"/>
    <property type="evidence" value="ECO:0007669"/>
    <property type="project" value="InterPro"/>
</dbReference>
<dbReference type="NCBIfam" id="NF008759">
    <property type="entry name" value="PRK11790.1"/>
    <property type="match status" value="1"/>
</dbReference>
<evidence type="ECO:0000256" key="3">
    <source>
        <dbReference type="ARBA" id="ARBA00005854"/>
    </source>
</evidence>
<dbReference type="FunFam" id="3.40.50.720:FF:000041">
    <property type="entry name" value="D-3-phosphoglycerate dehydrogenase"/>
    <property type="match status" value="1"/>
</dbReference>
<dbReference type="Gene3D" id="3.30.70.260">
    <property type="match status" value="1"/>
</dbReference>
<evidence type="ECO:0000256" key="10">
    <source>
        <dbReference type="ARBA" id="ARBA00023299"/>
    </source>
</evidence>
<dbReference type="PANTHER" id="PTHR42789:SF1">
    <property type="entry name" value="D-ISOMER SPECIFIC 2-HYDROXYACID DEHYDROGENASE FAMILY PROTEIN (AFU_ORTHOLOGUE AFUA_6G10090)"/>
    <property type="match status" value="1"/>
</dbReference>
<dbReference type="InterPro" id="IPR006140">
    <property type="entry name" value="D-isomer_DH_NAD-bd"/>
</dbReference>
<evidence type="ECO:0000256" key="6">
    <source>
        <dbReference type="ARBA" id="ARBA00021582"/>
    </source>
</evidence>
<dbReference type="EMBL" id="CP035503">
    <property type="protein sequence ID" value="QDL36325.1"/>
    <property type="molecule type" value="Genomic_DNA"/>
</dbReference>
<evidence type="ECO:0000256" key="7">
    <source>
        <dbReference type="ARBA" id="ARBA00022605"/>
    </source>
</evidence>
<dbReference type="AlphaFoldDB" id="A0A515D7C5"/>
<feature type="domain" description="ACT" evidence="15">
    <location>
        <begin position="332"/>
        <end position="403"/>
    </location>
</feature>
<dbReference type="EC" id="1.1.1.399" evidence="4"/>
<evidence type="ECO:0000256" key="13">
    <source>
        <dbReference type="ARBA" id="ARBA00048731"/>
    </source>
</evidence>
<dbReference type="GO" id="GO:0006564">
    <property type="term" value="P:L-serine biosynthetic process"/>
    <property type="evidence" value="ECO:0007669"/>
    <property type="project" value="UniProtKB-KW"/>
</dbReference>
<keyword evidence="17" id="KW-1185">Reference proteome</keyword>
<evidence type="ECO:0000256" key="8">
    <source>
        <dbReference type="ARBA" id="ARBA00023002"/>
    </source>
</evidence>
<reference evidence="16 17" key="1">
    <citation type="submission" date="2019-01" db="EMBL/GenBank/DDBJ databases">
        <title>Genomic insights into a novel species Rhodoferax sp.</title>
        <authorList>
            <person name="Jin L."/>
        </authorList>
    </citation>
    <scope>NUCLEOTIDE SEQUENCE [LARGE SCALE GENOMIC DNA]</scope>
    <source>
        <strain evidence="16 17">CHu59-6-5</strain>
    </source>
</reference>
<dbReference type="GO" id="GO:0004617">
    <property type="term" value="F:phosphoglycerate dehydrogenase activity"/>
    <property type="evidence" value="ECO:0007669"/>
    <property type="project" value="UniProtKB-EC"/>
</dbReference>
<evidence type="ECO:0000256" key="9">
    <source>
        <dbReference type="ARBA" id="ARBA00023027"/>
    </source>
</evidence>
<dbReference type="KEGG" id="rhf:EUB48_02675"/>
<comment type="similarity">
    <text evidence="3 14">Belongs to the D-isomer specific 2-hydroxyacid dehydrogenase family.</text>
</comment>
<organism evidence="16 17">
    <name type="scientific">Rhodoferax sediminis</name>
    <dbReference type="NCBI Taxonomy" id="2509614"/>
    <lineage>
        <taxon>Bacteria</taxon>
        <taxon>Pseudomonadati</taxon>
        <taxon>Pseudomonadota</taxon>
        <taxon>Betaproteobacteria</taxon>
        <taxon>Burkholderiales</taxon>
        <taxon>Comamonadaceae</taxon>
        <taxon>Rhodoferax</taxon>
    </lineage>
</organism>
<evidence type="ECO:0000256" key="12">
    <source>
        <dbReference type="ARBA" id="ARBA00048126"/>
    </source>
</evidence>
<name>A0A515D7C5_9BURK</name>
<comment type="function">
    <text evidence="1">Catalyzes the reversible oxidation of 3-phospho-D-glycerate to 3-phosphonooxypyruvate, the first step of the phosphorylated L-serine biosynthesis pathway. Also catalyzes the reversible oxidation of 2-hydroxyglutarate to 2-oxoglutarate.</text>
</comment>
<dbReference type="UniPathway" id="UPA00135">
    <property type="reaction ID" value="UER00196"/>
</dbReference>
<keyword evidence="7" id="KW-0028">Amino-acid biosynthesis</keyword>
<keyword evidence="10" id="KW-0718">Serine biosynthesis</keyword>
<dbReference type="InterPro" id="IPR054480">
    <property type="entry name" value="AHAS_small-like_ACT"/>
</dbReference>
<comment type="pathway">
    <text evidence="2">Amino-acid biosynthesis; L-serine biosynthesis; L-serine from 3-phospho-D-glycerate: step 1/3.</text>
</comment>
<dbReference type="Gene3D" id="3.40.50.720">
    <property type="entry name" value="NAD(P)-binding Rossmann-like Domain"/>
    <property type="match status" value="2"/>
</dbReference>
<evidence type="ECO:0000256" key="4">
    <source>
        <dbReference type="ARBA" id="ARBA00013001"/>
    </source>
</evidence>
<protein>
    <recommendedName>
        <fullName evidence="6">D-3-phosphoglycerate dehydrogenase</fullName>
        <ecNumber evidence="4">1.1.1.399</ecNumber>
        <ecNumber evidence="5">1.1.1.95</ecNumber>
    </recommendedName>
    <alternativeName>
        <fullName evidence="11">2-oxoglutarate reductase</fullName>
    </alternativeName>
</protein>
<evidence type="ECO:0000256" key="2">
    <source>
        <dbReference type="ARBA" id="ARBA00005216"/>
    </source>
</evidence>
<dbReference type="CDD" id="cd12176">
    <property type="entry name" value="PGDH_3"/>
    <property type="match status" value="1"/>
</dbReference>
<dbReference type="RefSeq" id="WP_142817498.1">
    <property type="nucleotide sequence ID" value="NZ_CP035503.1"/>
</dbReference>
<dbReference type="PANTHER" id="PTHR42789">
    <property type="entry name" value="D-ISOMER SPECIFIC 2-HYDROXYACID DEHYDROGENASE FAMILY PROTEIN (AFU_ORTHOLOGUE AFUA_6G10090)"/>
    <property type="match status" value="1"/>
</dbReference>
<dbReference type="PROSITE" id="PS51671">
    <property type="entry name" value="ACT"/>
    <property type="match status" value="1"/>
</dbReference>
<dbReference type="InterPro" id="IPR029753">
    <property type="entry name" value="D-isomer_DH_CS"/>
</dbReference>
<keyword evidence="9" id="KW-0520">NAD</keyword>
<evidence type="ECO:0000256" key="14">
    <source>
        <dbReference type="RuleBase" id="RU003719"/>
    </source>
</evidence>
<dbReference type="InterPro" id="IPR002912">
    <property type="entry name" value="ACT_dom"/>
</dbReference>